<evidence type="ECO:0000313" key="2">
    <source>
        <dbReference type="Proteomes" id="UP001595443"/>
    </source>
</evidence>
<keyword evidence="2" id="KW-1185">Reference proteome</keyword>
<dbReference type="InterPro" id="IPR027417">
    <property type="entry name" value="P-loop_NTPase"/>
</dbReference>
<name>A0ABV7AK48_9RHOB</name>
<accession>A0ABV7AK48</accession>
<gene>
    <name evidence="1" type="ORF">ACFOES_16065</name>
</gene>
<dbReference type="SUPFAM" id="SSF52540">
    <property type="entry name" value="P-loop containing nucleoside triphosphate hydrolases"/>
    <property type="match status" value="1"/>
</dbReference>
<sequence>MSFSSVFPPRRGRSHEATGPGAPAFAAILCGMGQAALWLVEDWRGEALNPQGLAPFCDPDRLIVVHAADQTEMLAAMEEALRSGAVDTVVAELSRPLGLTEGRRLQLAAEAGRSLGLCLIAEGAGSNAAETRWHCAPVFDPVFDPAADPTAEPEGADSTLQDWTLKKNKSGTLGAWRVRWDGEAGRVIVVSKPGERPGAAP</sequence>
<proteinExistence type="predicted"/>
<comment type="caution">
    <text evidence="1">The sequence shown here is derived from an EMBL/GenBank/DDBJ whole genome shotgun (WGS) entry which is preliminary data.</text>
</comment>
<dbReference type="RefSeq" id="WP_377834373.1">
    <property type="nucleotide sequence ID" value="NZ_JBHRSK010000014.1"/>
</dbReference>
<protein>
    <submittedName>
        <fullName evidence="1">ImuA family protein</fullName>
    </submittedName>
</protein>
<dbReference type="Gene3D" id="3.40.50.300">
    <property type="entry name" value="P-loop containing nucleotide triphosphate hydrolases"/>
    <property type="match status" value="1"/>
</dbReference>
<dbReference type="EMBL" id="JBHRSK010000014">
    <property type="protein sequence ID" value="MFC2969617.1"/>
    <property type="molecule type" value="Genomic_DNA"/>
</dbReference>
<reference evidence="2" key="1">
    <citation type="journal article" date="2019" name="Int. J. Syst. Evol. Microbiol.">
        <title>The Global Catalogue of Microorganisms (GCM) 10K type strain sequencing project: providing services to taxonomists for standard genome sequencing and annotation.</title>
        <authorList>
            <consortium name="The Broad Institute Genomics Platform"/>
            <consortium name="The Broad Institute Genome Sequencing Center for Infectious Disease"/>
            <person name="Wu L."/>
            <person name="Ma J."/>
        </authorList>
    </citation>
    <scope>NUCLEOTIDE SEQUENCE [LARGE SCALE GENOMIC DNA]</scope>
    <source>
        <strain evidence="2">KCTC 62192</strain>
    </source>
</reference>
<organism evidence="1 2">
    <name type="scientific">Acidimangrovimonas pyrenivorans</name>
    <dbReference type="NCBI Taxonomy" id="2030798"/>
    <lineage>
        <taxon>Bacteria</taxon>
        <taxon>Pseudomonadati</taxon>
        <taxon>Pseudomonadota</taxon>
        <taxon>Alphaproteobacteria</taxon>
        <taxon>Rhodobacterales</taxon>
        <taxon>Paracoccaceae</taxon>
        <taxon>Acidimangrovimonas</taxon>
    </lineage>
</organism>
<dbReference type="Proteomes" id="UP001595443">
    <property type="component" value="Unassembled WGS sequence"/>
</dbReference>
<evidence type="ECO:0000313" key="1">
    <source>
        <dbReference type="EMBL" id="MFC2969617.1"/>
    </source>
</evidence>